<evidence type="ECO:0000256" key="4">
    <source>
        <dbReference type="ARBA" id="ARBA00022692"/>
    </source>
</evidence>
<evidence type="ECO:0000256" key="2">
    <source>
        <dbReference type="ARBA" id="ARBA00009904"/>
    </source>
</evidence>
<keyword evidence="3" id="KW-0813">Transport</keyword>
<evidence type="ECO:0000256" key="3">
    <source>
        <dbReference type="ARBA" id="ARBA00022448"/>
    </source>
</evidence>
<feature type="transmembrane region" description="Helical" evidence="8">
    <location>
        <begin position="59"/>
        <end position="92"/>
    </location>
</feature>
<organism evidence="9">
    <name type="scientific">marine sediment metagenome</name>
    <dbReference type="NCBI Taxonomy" id="412755"/>
    <lineage>
        <taxon>unclassified sequences</taxon>
        <taxon>metagenomes</taxon>
        <taxon>ecological metagenomes</taxon>
    </lineage>
</organism>
<dbReference type="PANTHER" id="PTHR11629">
    <property type="entry name" value="VACUOLAR PROTON ATPASES"/>
    <property type="match status" value="1"/>
</dbReference>
<feature type="transmembrane region" description="Helical" evidence="8">
    <location>
        <begin position="202"/>
        <end position="223"/>
    </location>
</feature>
<accession>X0SZ76</accession>
<feature type="non-terminal residue" evidence="9">
    <location>
        <position position="1"/>
    </location>
</feature>
<dbReference type="GO" id="GO:0046961">
    <property type="term" value="F:proton-transporting ATPase activity, rotational mechanism"/>
    <property type="evidence" value="ECO:0007669"/>
    <property type="project" value="InterPro"/>
</dbReference>
<feature type="transmembrane region" description="Helical" evidence="8">
    <location>
        <begin position="229"/>
        <end position="246"/>
    </location>
</feature>
<gene>
    <name evidence="9" type="ORF">S01H1_28758</name>
</gene>
<protein>
    <recommendedName>
        <fullName evidence="10">V-type ATP synthase subunit I</fullName>
    </recommendedName>
</protein>
<evidence type="ECO:0000256" key="8">
    <source>
        <dbReference type="SAM" id="Phobius"/>
    </source>
</evidence>
<dbReference type="GO" id="GO:0051117">
    <property type="term" value="F:ATPase binding"/>
    <property type="evidence" value="ECO:0007669"/>
    <property type="project" value="TreeGrafter"/>
</dbReference>
<dbReference type="GO" id="GO:0016471">
    <property type="term" value="C:vacuolar proton-transporting V-type ATPase complex"/>
    <property type="evidence" value="ECO:0007669"/>
    <property type="project" value="TreeGrafter"/>
</dbReference>
<evidence type="ECO:0000256" key="7">
    <source>
        <dbReference type="ARBA" id="ARBA00023136"/>
    </source>
</evidence>
<comment type="caution">
    <text evidence="9">The sequence shown here is derived from an EMBL/GenBank/DDBJ whole genome shotgun (WGS) entry which is preliminary data.</text>
</comment>
<dbReference type="Pfam" id="PF01496">
    <property type="entry name" value="V_ATPase_I"/>
    <property type="match status" value="1"/>
</dbReference>
<keyword evidence="4 8" id="KW-0812">Transmembrane</keyword>
<feature type="transmembrane region" description="Helical" evidence="8">
    <location>
        <begin position="159"/>
        <end position="181"/>
    </location>
</feature>
<feature type="transmembrane region" description="Helical" evidence="8">
    <location>
        <begin position="104"/>
        <end position="121"/>
    </location>
</feature>
<comment type="subcellular location">
    <subcellularLocation>
        <location evidence="1">Membrane</location>
        <topology evidence="1">Multi-pass membrane protein</topology>
    </subcellularLocation>
</comment>
<comment type="similarity">
    <text evidence="2">Belongs to the V-ATPase 116 kDa subunit family.</text>
</comment>
<sequence>PTLKEDYLKQNENSDLYKEEDLRESTPTIMKNFFLIRPFETITRLYGTPTYSEIDPTLVIAFTFPILFGLMFGDIGHGLILIIAGLIGGLVFRKRGGDTANFSWIIFFCGWAAFFTGFLYGEFLGHHEIEIFGTVLWNFEENPIIIPIIGTLNNPLDNIMSVFTFAIYIGVFHINLGWIIQFLNYWKQKRKYLGFSDSLMKILLLTGGTILIFGFGFDIYGWLSPPYPILLTLIPGVLLLLLKPLGKIFKISYLQEESFGGLLGEGSIEAFDTVLSV</sequence>
<keyword evidence="5 8" id="KW-1133">Transmembrane helix</keyword>
<feature type="non-terminal residue" evidence="9">
    <location>
        <position position="277"/>
    </location>
</feature>
<keyword evidence="6" id="KW-0406">Ion transport</keyword>
<evidence type="ECO:0000313" key="9">
    <source>
        <dbReference type="EMBL" id="GAF86284.1"/>
    </source>
</evidence>
<dbReference type="AlphaFoldDB" id="X0SZ76"/>
<dbReference type="PANTHER" id="PTHR11629:SF63">
    <property type="entry name" value="V-TYPE PROTON ATPASE SUBUNIT A"/>
    <property type="match status" value="1"/>
</dbReference>
<dbReference type="EMBL" id="BARS01017597">
    <property type="protein sequence ID" value="GAF86284.1"/>
    <property type="molecule type" value="Genomic_DNA"/>
</dbReference>
<evidence type="ECO:0000256" key="5">
    <source>
        <dbReference type="ARBA" id="ARBA00022989"/>
    </source>
</evidence>
<evidence type="ECO:0000256" key="1">
    <source>
        <dbReference type="ARBA" id="ARBA00004141"/>
    </source>
</evidence>
<keyword evidence="7 8" id="KW-0472">Membrane</keyword>
<dbReference type="GO" id="GO:0007035">
    <property type="term" value="P:vacuolar acidification"/>
    <property type="evidence" value="ECO:0007669"/>
    <property type="project" value="TreeGrafter"/>
</dbReference>
<evidence type="ECO:0008006" key="10">
    <source>
        <dbReference type="Google" id="ProtNLM"/>
    </source>
</evidence>
<dbReference type="InterPro" id="IPR002490">
    <property type="entry name" value="V-ATPase_116kDa_su"/>
</dbReference>
<name>X0SZ76_9ZZZZ</name>
<dbReference type="GO" id="GO:0033179">
    <property type="term" value="C:proton-transporting V-type ATPase, V0 domain"/>
    <property type="evidence" value="ECO:0007669"/>
    <property type="project" value="InterPro"/>
</dbReference>
<reference evidence="9" key="1">
    <citation type="journal article" date="2014" name="Front. Microbiol.">
        <title>High frequency of phylogenetically diverse reductive dehalogenase-homologous genes in deep subseafloor sedimentary metagenomes.</title>
        <authorList>
            <person name="Kawai M."/>
            <person name="Futagami T."/>
            <person name="Toyoda A."/>
            <person name="Takaki Y."/>
            <person name="Nishi S."/>
            <person name="Hori S."/>
            <person name="Arai W."/>
            <person name="Tsubouchi T."/>
            <person name="Morono Y."/>
            <person name="Uchiyama I."/>
            <person name="Ito T."/>
            <person name="Fujiyama A."/>
            <person name="Inagaki F."/>
            <person name="Takami H."/>
        </authorList>
    </citation>
    <scope>NUCLEOTIDE SEQUENCE</scope>
    <source>
        <strain evidence="9">Expedition CK06-06</strain>
    </source>
</reference>
<proteinExistence type="inferred from homology"/>
<evidence type="ECO:0000256" key="6">
    <source>
        <dbReference type="ARBA" id="ARBA00023065"/>
    </source>
</evidence>